<dbReference type="PROSITE" id="PS50026">
    <property type="entry name" value="EGF_3"/>
    <property type="match status" value="2"/>
</dbReference>
<evidence type="ECO:0000256" key="6">
    <source>
        <dbReference type="ARBA" id="ARBA00023180"/>
    </source>
</evidence>
<proteinExistence type="predicted"/>
<keyword evidence="6" id="KW-0325">Glycoprotein</keyword>
<keyword evidence="8" id="KW-0472">Membrane</keyword>
<dbReference type="SMART" id="SM00179">
    <property type="entry name" value="EGF_CA"/>
    <property type="match status" value="2"/>
</dbReference>
<dbReference type="OrthoDB" id="6431673at2759"/>
<feature type="disulfide bond" evidence="7">
    <location>
        <begin position="130"/>
        <end position="147"/>
    </location>
</feature>
<evidence type="ECO:0000256" key="5">
    <source>
        <dbReference type="ARBA" id="ARBA00023157"/>
    </source>
</evidence>
<dbReference type="InterPro" id="IPR001881">
    <property type="entry name" value="EGF-like_Ca-bd_dom"/>
</dbReference>
<dbReference type="Gene3D" id="2.10.25.10">
    <property type="entry name" value="Laminin"/>
    <property type="match status" value="2"/>
</dbReference>
<dbReference type="PROSITE" id="PS00010">
    <property type="entry name" value="ASX_HYDROXYL"/>
    <property type="match status" value="2"/>
</dbReference>
<comment type="caution">
    <text evidence="7">Lacks conserved residue(s) required for the propagation of feature annotation.</text>
</comment>
<organism evidence="10 11">
    <name type="scientific">Trichonephila inaurata madagascariensis</name>
    <dbReference type="NCBI Taxonomy" id="2747483"/>
    <lineage>
        <taxon>Eukaryota</taxon>
        <taxon>Metazoa</taxon>
        <taxon>Ecdysozoa</taxon>
        <taxon>Arthropoda</taxon>
        <taxon>Chelicerata</taxon>
        <taxon>Arachnida</taxon>
        <taxon>Araneae</taxon>
        <taxon>Araneomorphae</taxon>
        <taxon>Entelegynae</taxon>
        <taxon>Araneoidea</taxon>
        <taxon>Nephilidae</taxon>
        <taxon>Trichonephila</taxon>
        <taxon>Trichonephila inaurata</taxon>
    </lineage>
</organism>
<dbReference type="FunFam" id="2.10.25.10:FF:000038">
    <property type="entry name" value="Fibrillin 2"/>
    <property type="match status" value="2"/>
</dbReference>
<feature type="domain" description="EGF-like" evidence="9">
    <location>
        <begin position="77"/>
        <end position="118"/>
    </location>
</feature>
<dbReference type="PANTHER" id="PTHR24039">
    <property type="entry name" value="FIBRILLIN-RELATED"/>
    <property type="match status" value="1"/>
</dbReference>
<dbReference type="PANTHER" id="PTHR24039:SF28">
    <property type="entry name" value="EGF-LIKE DOMAIN-CONTAINING PROTEIN"/>
    <property type="match status" value="1"/>
</dbReference>
<evidence type="ECO:0000256" key="7">
    <source>
        <dbReference type="PROSITE-ProRule" id="PRU00076"/>
    </source>
</evidence>
<dbReference type="Proteomes" id="UP000886998">
    <property type="component" value="Unassembled WGS sequence"/>
</dbReference>
<evidence type="ECO:0000313" key="11">
    <source>
        <dbReference type="Proteomes" id="UP000886998"/>
    </source>
</evidence>
<feature type="non-terminal residue" evidence="10">
    <location>
        <position position="200"/>
    </location>
</feature>
<keyword evidence="1 7" id="KW-0245">EGF-like domain</keyword>
<dbReference type="SMART" id="SM00181">
    <property type="entry name" value="EGF"/>
    <property type="match status" value="3"/>
</dbReference>
<dbReference type="SUPFAM" id="SSF57184">
    <property type="entry name" value="Growth factor receptor domain"/>
    <property type="match status" value="1"/>
</dbReference>
<dbReference type="InterPro" id="IPR049883">
    <property type="entry name" value="NOTCH1_EGF-like"/>
</dbReference>
<evidence type="ECO:0000256" key="2">
    <source>
        <dbReference type="ARBA" id="ARBA00022729"/>
    </source>
</evidence>
<dbReference type="InterPro" id="IPR009030">
    <property type="entry name" value="Growth_fac_rcpt_cys_sf"/>
</dbReference>
<dbReference type="PROSITE" id="PS01187">
    <property type="entry name" value="EGF_CA"/>
    <property type="match status" value="2"/>
</dbReference>
<sequence length="200" mass="22513">MFFNHVSECDCGPNSSCEIDQKTGERICKCEDGFVSREGRCVACNCGMEKMKCDLINNIKHCNCPVGYEELHGTCEDINECLTNNTCHPTTKCINTIGSFKCECEEGYRKLEREEFCEDINECAQDSDICKNLNSVKCVNLPGTYKCECLPGYEPTDMNVDPRKTRCQEYEESWLPVGIAAGIAVLLVIVSLALLKYMDY</sequence>
<keyword evidence="8" id="KW-1133">Transmembrane helix</keyword>
<gene>
    <name evidence="10" type="ORF">TNIN_436341</name>
</gene>
<dbReference type="InterPro" id="IPR018097">
    <property type="entry name" value="EGF_Ca-bd_CS"/>
</dbReference>
<dbReference type="EMBL" id="BMAV01026092">
    <property type="protein sequence ID" value="GFS47239.1"/>
    <property type="molecule type" value="Genomic_DNA"/>
</dbReference>
<evidence type="ECO:0000256" key="8">
    <source>
        <dbReference type="SAM" id="Phobius"/>
    </source>
</evidence>
<keyword evidence="2" id="KW-0732">Signal</keyword>
<dbReference type="AlphaFoldDB" id="A0A8X6JNM9"/>
<dbReference type="CDD" id="cd00054">
    <property type="entry name" value="EGF_CA"/>
    <property type="match status" value="2"/>
</dbReference>
<evidence type="ECO:0000259" key="9">
    <source>
        <dbReference type="PROSITE" id="PS50026"/>
    </source>
</evidence>
<reference evidence="10" key="1">
    <citation type="submission" date="2020-08" db="EMBL/GenBank/DDBJ databases">
        <title>Multicomponent nature underlies the extraordinary mechanical properties of spider dragline silk.</title>
        <authorList>
            <person name="Kono N."/>
            <person name="Nakamura H."/>
            <person name="Mori M."/>
            <person name="Yoshida Y."/>
            <person name="Ohtoshi R."/>
            <person name="Malay A.D."/>
            <person name="Moran D.A.P."/>
            <person name="Tomita M."/>
            <person name="Numata K."/>
            <person name="Arakawa K."/>
        </authorList>
    </citation>
    <scope>NUCLEOTIDE SEQUENCE</scope>
</reference>
<evidence type="ECO:0000256" key="1">
    <source>
        <dbReference type="ARBA" id="ARBA00022536"/>
    </source>
</evidence>
<dbReference type="Pfam" id="PF07645">
    <property type="entry name" value="EGF_CA"/>
    <property type="match status" value="2"/>
</dbReference>
<evidence type="ECO:0000256" key="4">
    <source>
        <dbReference type="ARBA" id="ARBA00022837"/>
    </source>
</evidence>
<dbReference type="InterPro" id="IPR000152">
    <property type="entry name" value="EGF-type_Asp/Asn_hydroxyl_site"/>
</dbReference>
<keyword evidence="5 7" id="KW-1015">Disulfide bond</keyword>
<keyword evidence="3" id="KW-0677">Repeat</keyword>
<feature type="transmembrane region" description="Helical" evidence="8">
    <location>
        <begin position="174"/>
        <end position="195"/>
    </location>
</feature>
<comment type="caution">
    <text evidence="10">The sequence shown here is derived from an EMBL/GenBank/DDBJ whole genome shotgun (WGS) entry which is preliminary data.</text>
</comment>
<evidence type="ECO:0000313" key="10">
    <source>
        <dbReference type="EMBL" id="GFS47239.1"/>
    </source>
</evidence>
<accession>A0A8X6JNM9</accession>
<feature type="domain" description="EGF-like" evidence="9">
    <location>
        <begin position="119"/>
        <end position="159"/>
    </location>
</feature>
<evidence type="ECO:0000256" key="3">
    <source>
        <dbReference type="ARBA" id="ARBA00022737"/>
    </source>
</evidence>
<protein>
    <recommendedName>
        <fullName evidence="9">EGF-like domain-containing protein</fullName>
    </recommendedName>
</protein>
<dbReference type="InterPro" id="IPR000742">
    <property type="entry name" value="EGF"/>
</dbReference>
<dbReference type="GO" id="GO:0005509">
    <property type="term" value="F:calcium ion binding"/>
    <property type="evidence" value="ECO:0007669"/>
    <property type="project" value="InterPro"/>
</dbReference>
<keyword evidence="11" id="KW-1185">Reference proteome</keyword>
<dbReference type="PROSITE" id="PS01186">
    <property type="entry name" value="EGF_2"/>
    <property type="match status" value="1"/>
</dbReference>
<keyword evidence="8" id="KW-0812">Transmembrane</keyword>
<keyword evidence="4" id="KW-0106">Calcium</keyword>
<name>A0A8X6JNM9_9ARAC</name>